<accession>A0A915KRL2</accession>
<dbReference type="WBParaSite" id="nRc.2.0.1.t41402-RA">
    <property type="protein sequence ID" value="nRc.2.0.1.t41402-RA"/>
    <property type="gene ID" value="nRc.2.0.1.g41402"/>
</dbReference>
<dbReference type="AlphaFoldDB" id="A0A915KRL2"/>
<keyword evidence="1" id="KW-1185">Reference proteome</keyword>
<sequence length="81" mass="8932">HLDDEPQVGAVLTAILYQYGDSFGTTNIDFDLNDYFTFYNELVTSGNVDDAEILGTVTLNDDEEPTVVDIGTSDDSDYNDL</sequence>
<proteinExistence type="predicted"/>
<name>A0A915KRL2_ROMCU</name>
<protein>
    <submittedName>
        <fullName evidence="2">Uncharacterized protein</fullName>
    </submittedName>
</protein>
<evidence type="ECO:0000313" key="2">
    <source>
        <dbReference type="WBParaSite" id="nRc.2.0.1.t41402-RA"/>
    </source>
</evidence>
<evidence type="ECO:0000313" key="1">
    <source>
        <dbReference type="Proteomes" id="UP000887565"/>
    </source>
</evidence>
<organism evidence="1 2">
    <name type="scientific">Romanomermis culicivorax</name>
    <name type="common">Nematode worm</name>
    <dbReference type="NCBI Taxonomy" id="13658"/>
    <lineage>
        <taxon>Eukaryota</taxon>
        <taxon>Metazoa</taxon>
        <taxon>Ecdysozoa</taxon>
        <taxon>Nematoda</taxon>
        <taxon>Enoplea</taxon>
        <taxon>Dorylaimia</taxon>
        <taxon>Mermithida</taxon>
        <taxon>Mermithoidea</taxon>
        <taxon>Mermithidae</taxon>
        <taxon>Romanomermis</taxon>
    </lineage>
</organism>
<reference evidence="2" key="1">
    <citation type="submission" date="2022-11" db="UniProtKB">
        <authorList>
            <consortium name="WormBaseParasite"/>
        </authorList>
    </citation>
    <scope>IDENTIFICATION</scope>
</reference>
<dbReference type="Proteomes" id="UP000887565">
    <property type="component" value="Unplaced"/>
</dbReference>